<organism evidence="2 3">
    <name type="scientific">Tuber borchii</name>
    <name type="common">White truffle</name>
    <dbReference type="NCBI Taxonomy" id="42251"/>
    <lineage>
        <taxon>Eukaryota</taxon>
        <taxon>Fungi</taxon>
        <taxon>Dikarya</taxon>
        <taxon>Ascomycota</taxon>
        <taxon>Pezizomycotina</taxon>
        <taxon>Pezizomycetes</taxon>
        <taxon>Pezizales</taxon>
        <taxon>Tuberaceae</taxon>
        <taxon>Tuber</taxon>
    </lineage>
</organism>
<keyword evidence="3" id="KW-1185">Reference proteome</keyword>
<proteinExistence type="predicted"/>
<dbReference type="EMBL" id="NESQ01000419">
    <property type="protein sequence ID" value="PUU73055.1"/>
    <property type="molecule type" value="Genomic_DNA"/>
</dbReference>
<feature type="compositionally biased region" description="Basic and acidic residues" evidence="1">
    <location>
        <begin position="47"/>
        <end position="58"/>
    </location>
</feature>
<comment type="caution">
    <text evidence="2">The sequence shown here is derived from an EMBL/GenBank/DDBJ whole genome shotgun (WGS) entry which is preliminary data.</text>
</comment>
<accession>A0A2T6ZC34</accession>
<sequence>MPLAALNPGPHPKNDTILEHNANKDLNPDELKRAEESASQKKPNALTKEKKNPKEKTRGRARRERSAKWIRHAWMASREEGSSPQGVRSGNWRDNSGESPMISTAADPVRPESPPPLSYFVPRRLGYGGTAHCENARLPLSLGSFTAPKYQELEDFMETDLLEGPGSDHERTNIDARPALSQGTETRAIPPLPINPATDAPPPVALLIDPEVILAPPLASEGSEASYRPQQDPPPPGCHENLAAAEKNQYYSSGHPVPRFRTMSHNLWVIAEGDISIIIRASMAGGRSTVVGDQTF</sequence>
<protein>
    <submittedName>
        <fullName evidence="2">Uncharacterized protein</fullName>
    </submittedName>
</protein>
<dbReference type="AlphaFoldDB" id="A0A2T6ZC34"/>
<evidence type="ECO:0000313" key="2">
    <source>
        <dbReference type="EMBL" id="PUU73055.1"/>
    </source>
</evidence>
<feature type="compositionally biased region" description="Polar residues" evidence="1">
    <location>
        <begin position="82"/>
        <end position="102"/>
    </location>
</feature>
<evidence type="ECO:0000313" key="3">
    <source>
        <dbReference type="Proteomes" id="UP000244722"/>
    </source>
</evidence>
<reference evidence="2 3" key="1">
    <citation type="submission" date="2017-04" db="EMBL/GenBank/DDBJ databases">
        <title>Draft genome sequence of Tuber borchii Vittad., a whitish edible truffle.</title>
        <authorList>
            <consortium name="DOE Joint Genome Institute"/>
            <person name="Murat C."/>
            <person name="Kuo A."/>
            <person name="Barry K.W."/>
            <person name="Clum A."/>
            <person name="Dockter R.B."/>
            <person name="Fauchery L."/>
            <person name="Iotti M."/>
            <person name="Kohler A."/>
            <person name="Labutti K."/>
            <person name="Lindquist E.A."/>
            <person name="Lipzen A."/>
            <person name="Ohm R.A."/>
            <person name="Wang M."/>
            <person name="Grigoriev I.V."/>
            <person name="Zambonelli A."/>
            <person name="Martin F.M."/>
        </authorList>
    </citation>
    <scope>NUCLEOTIDE SEQUENCE [LARGE SCALE GENOMIC DNA]</scope>
    <source>
        <strain evidence="2 3">Tbo3840</strain>
    </source>
</reference>
<feature type="compositionally biased region" description="Basic residues" evidence="1">
    <location>
        <begin position="59"/>
        <end position="71"/>
    </location>
</feature>
<feature type="region of interest" description="Disordered" evidence="1">
    <location>
        <begin position="1"/>
        <end position="117"/>
    </location>
</feature>
<evidence type="ECO:0000256" key="1">
    <source>
        <dbReference type="SAM" id="MobiDB-lite"/>
    </source>
</evidence>
<name>A0A2T6ZC34_TUBBO</name>
<feature type="compositionally biased region" description="Basic and acidic residues" evidence="1">
    <location>
        <begin position="12"/>
        <end position="39"/>
    </location>
</feature>
<gene>
    <name evidence="2" type="ORF">B9Z19DRAFT_1135955</name>
</gene>
<dbReference type="Proteomes" id="UP000244722">
    <property type="component" value="Unassembled WGS sequence"/>
</dbReference>